<proteinExistence type="predicted"/>
<dbReference type="OrthoDB" id="2967651at2"/>
<dbReference type="RefSeq" id="WP_035661024.1">
    <property type="nucleotide sequence ID" value="NZ_BAUV01000001.1"/>
</dbReference>
<dbReference type="SUPFAM" id="SSF52821">
    <property type="entry name" value="Rhodanese/Cell cycle control phosphatase"/>
    <property type="match status" value="1"/>
</dbReference>
<dbReference type="Proteomes" id="UP000018896">
    <property type="component" value="Unassembled WGS sequence"/>
</dbReference>
<protein>
    <recommendedName>
        <fullName evidence="1">Rhodanese domain-containing protein</fullName>
    </recommendedName>
</protein>
<dbReference type="eggNOG" id="ENOG5032Z1E">
    <property type="taxonomic scope" value="Bacteria"/>
</dbReference>
<dbReference type="InterPro" id="IPR001763">
    <property type="entry name" value="Rhodanese-like_dom"/>
</dbReference>
<keyword evidence="3" id="KW-1185">Reference proteome</keyword>
<organism evidence="2 3">
    <name type="scientific">Halalkalibacter akibai (strain ATCC 43226 / DSM 21942 / CIP 109018 / JCM 9157 / 1139)</name>
    <name type="common">Bacillus akibai</name>
    <dbReference type="NCBI Taxonomy" id="1236973"/>
    <lineage>
        <taxon>Bacteria</taxon>
        <taxon>Bacillati</taxon>
        <taxon>Bacillota</taxon>
        <taxon>Bacilli</taxon>
        <taxon>Bacillales</taxon>
        <taxon>Bacillaceae</taxon>
        <taxon>Halalkalibacter</taxon>
    </lineage>
</organism>
<comment type="caution">
    <text evidence="2">The sequence shown here is derived from an EMBL/GenBank/DDBJ whole genome shotgun (WGS) entry which is preliminary data.</text>
</comment>
<dbReference type="EMBL" id="BAUV01000001">
    <property type="protein sequence ID" value="GAE33174.1"/>
    <property type="molecule type" value="Genomic_DNA"/>
</dbReference>
<reference evidence="2 3" key="1">
    <citation type="journal article" date="2014" name="Genome Announc.">
        <title>Draft Genome Sequences of Three Alkaliphilic Bacillus Strains, Bacillus wakoensis JCM 9140T, Bacillus akibai JCM 9157T, and Bacillus hemicellulosilyticus JCM 9152T.</title>
        <authorList>
            <person name="Yuki M."/>
            <person name="Oshima K."/>
            <person name="Suda W."/>
            <person name="Oshida Y."/>
            <person name="Kitamura K."/>
            <person name="Iida T."/>
            <person name="Hattori M."/>
            <person name="Ohkuma M."/>
        </authorList>
    </citation>
    <scope>NUCLEOTIDE SEQUENCE [LARGE SCALE GENOMIC DNA]</scope>
    <source>
        <strain evidence="2 3">JCM 9157</strain>
    </source>
</reference>
<dbReference type="STRING" id="1236973.JCM9157_162"/>
<dbReference type="PROSITE" id="PS50206">
    <property type="entry name" value="RHODANESE_3"/>
    <property type="match status" value="1"/>
</dbReference>
<dbReference type="AlphaFoldDB" id="W4QP94"/>
<evidence type="ECO:0000259" key="1">
    <source>
        <dbReference type="PROSITE" id="PS50206"/>
    </source>
</evidence>
<evidence type="ECO:0000313" key="2">
    <source>
        <dbReference type="EMBL" id="GAE33174.1"/>
    </source>
</evidence>
<name>W4QP94_HALA3</name>
<dbReference type="Gene3D" id="3.40.250.10">
    <property type="entry name" value="Rhodanese-like domain"/>
    <property type="match status" value="1"/>
</dbReference>
<evidence type="ECO:0000313" key="3">
    <source>
        <dbReference type="Proteomes" id="UP000018896"/>
    </source>
</evidence>
<accession>W4QP94</accession>
<feature type="domain" description="Rhodanese" evidence="1">
    <location>
        <begin position="36"/>
        <end position="116"/>
    </location>
</feature>
<sequence>MTTFLIVLTIIFTRFLYKRYVPVLGLSCVELEKINDQDHTIILDVRDSSIVYKSRVAGAVNIPLAYLKRNYDLFEGNSIYIIGSEMIDVNVSARFLKNKGAKVKGYYLYNNKQPTRFNCRKRREIHGVQ</sequence>
<dbReference type="InterPro" id="IPR036873">
    <property type="entry name" value="Rhodanese-like_dom_sf"/>
</dbReference>
<gene>
    <name evidence="2" type="ORF">JCM9157_162</name>
</gene>